<keyword evidence="1" id="KW-0472">Membrane</keyword>
<evidence type="ECO:0000313" key="2">
    <source>
        <dbReference type="EMBL" id="KAL0121859.1"/>
    </source>
</evidence>
<gene>
    <name evidence="2" type="ORF">PUN28_006970</name>
</gene>
<accession>A0AAW2G4A9</accession>
<keyword evidence="1" id="KW-0812">Transmembrane</keyword>
<sequence>MRHIRTWIYRYRNLSEPDVLLRWVGQFPRDKKVDRGGRYVEIFRDKYLPWYIHTNDAINSHLYAYVYRFCYWISAGWLGCLPACLVIVSATDYRDGGLYCPMNITHVHAFITLRSFACRNLRHPQFSPSS</sequence>
<keyword evidence="1" id="KW-1133">Transmembrane helix</keyword>
<protein>
    <submittedName>
        <fullName evidence="2">Uncharacterized protein</fullName>
    </submittedName>
</protein>
<reference evidence="2 3" key="1">
    <citation type="submission" date="2023-03" db="EMBL/GenBank/DDBJ databases">
        <title>High recombination rates correlate with genetic variation in Cardiocondyla obscurior ants.</title>
        <authorList>
            <person name="Errbii M."/>
        </authorList>
    </citation>
    <scope>NUCLEOTIDE SEQUENCE [LARGE SCALE GENOMIC DNA]</scope>
    <source>
        <strain evidence="2">Alpha-2009</strain>
        <tissue evidence="2">Whole body</tissue>
    </source>
</reference>
<keyword evidence="3" id="KW-1185">Reference proteome</keyword>
<dbReference type="Proteomes" id="UP001430953">
    <property type="component" value="Unassembled WGS sequence"/>
</dbReference>
<evidence type="ECO:0000313" key="3">
    <source>
        <dbReference type="Proteomes" id="UP001430953"/>
    </source>
</evidence>
<comment type="caution">
    <text evidence="2">The sequence shown here is derived from an EMBL/GenBank/DDBJ whole genome shotgun (WGS) entry which is preliminary data.</text>
</comment>
<proteinExistence type="predicted"/>
<dbReference type="EMBL" id="JADYXP020000006">
    <property type="protein sequence ID" value="KAL0121859.1"/>
    <property type="molecule type" value="Genomic_DNA"/>
</dbReference>
<dbReference type="AlphaFoldDB" id="A0AAW2G4A9"/>
<evidence type="ECO:0000256" key="1">
    <source>
        <dbReference type="SAM" id="Phobius"/>
    </source>
</evidence>
<organism evidence="2 3">
    <name type="scientific">Cardiocondyla obscurior</name>
    <dbReference type="NCBI Taxonomy" id="286306"/>
    <lineage>
        <taxon>Eukaryota</taxon>
        <taxon>Metazoa</taxon>
        <taxon>Ecdysozoa</taxon>
        <taxon>Arthropoda</taxon>
        <taxon>Hexapoda</taxon>
        <taxon>Insecta</taxon>
        <taxon>Pterygota</taxon>
        <taxon>Neoptera</taxon>
        <taxon>Endopterygota</taxon>
        <taxon>Hymenoptera</taxon>
        <taxon>Apocrita</taxon>
        <taxon>Aculeata</taxon>
        <taxon>Formicoidea</taxon>
        <taxon>Formicidae</taxon>
        <taxon>Myrmicinae</taxon>
        <taxon>Cardiocondyla</taxon>
    </lineage>
</organism>
<feature type="transmembrane region" description="Helical" evidence="1">
    <location>
        <begin position="69"/>
        <end position="90"/>
    </location>
</feature>
<name>A0AAW2G4A9_9HYME</name>